<sequence>MLLFLLILSLLEIKLAACENEEQLGQVTKDLSASFSIGAVVQVTSFDALIGSEDRDNKSLSNNLCIVQGLLIQQNDHSNTTQPPKGVLLLR</sequence>
<keyword evidence="1" id="KW-0732">Signal</keyword>
<organism evidence="2 3">
    <name type="scientific">Cloeon dipterum</name>
    <dbReference type="NCBI Taxonomy" id="197152"/>
    <lineage>
        <taxon>Eukaryota</taxon>
        <taxon>Metazoa</taxon>
        <taxon>Ecdysozoa</taxon>
        <taxon>Arthropoda</taxon>
        <taxon>Hexapoda</taxon>
        <taxon>Insecta</taxon>
        <taxon>Pterygota</taxon>
        <taxon>Palaeoptera</taxon>
        <taxon>Ephemeroptera</taxon>
        <taxon>Pisciforma</taxon>
        <taxon>Baetidae</taxon>
        <taxon>Cloeon</taxon>
    </lineage>
</organism>
<dbReference type="Proteomes" id="UP000494165">
    <property type="component" value="Unassembled WGS sequence"/>
</dbReference>
<name>A0A8S1DNQ0_9INSE</name>
<reference evidence="2 3" key="1">
    <citation type="submission" date="2020-04" db="EMBL/GenBank/DDBJ databases">
        <authorList>
            <person name="Alioto T."/>
            <person name="Alioto T."/>
            <person name="Gomez Garrido J."/>
        </authorList>
    </citation>
    <scope>NUCLEOTIDE SEQUENCE [LARGE SCALE GENOMIC DNA]</scope>
</reference>
<proteinExistence type="predicted"/>
<keyword evidence="3" id="KW-1185">Reference proteome</keyword>
<evidence type="ECO:0000256" key="1">
    <source>
        <dbReference type="SAM" id="SignalP"/>
    </source>
</evidence>
<accession>A0A8S1DNQ0</accession>
<evidence type="ECO:0000313" key="2">
    <source>
        <dbReference type="EMBL" id="CAB3382196.1"/>
    </source>
</evidence>
<feature type="chain" id="PRO_5035916980" evidence="1">
    <location>
        <begin position="19"/>
        <end position="91"/>
    </location>
</feature>
<evidence type="ECO:0000313" key="3">
    <source>
        <dbReference type="Proteomes" id="UP000494165"/>
    </source>
</evidence>
<dbReference type="EMBL" id="CADEPI010000259">
    <property type="protein sequence ID" value="CAB3382196.1"/>
    <property type="molecule type" value="Genomic_DNA"/>
</dbReference>
<feature type="signal peptide" evidence="1">
    <location>
        <begin position="1"/>
        <end position="18"/>
    </location>
</feature>
<protein>
    <submittedName>
        <fullName evidence="2">Uncharacterized protein</fullName>
    </submittedName>
</protein>
<gene>
    <name evidence="2" type="ORF">CLODIP_2_CD12720</name>
</gene>
<dbReference type="AlphaFoldDB" id="A0A8S1DNQ0"/>
<comment type="caution">
    <text evidence="2">The sequence shown here is derived from an EMBL/GenBank/DDBJ whole genome shotgun (WGS) entry which is preliminary data.</text>
</comment>